<keyword evidence="2" id="KW-1185">Reference proteome</keyword>
<reference evidence="1 2" key="1">
    <citation type="journal article" date="2022" name="New Phytol.">
        <title>Ecological generalism drives hyperdiversity of secondary metabolite gene clusters in xylarialean endophytes.</title>
        <authorList>
            <person name="Franco M.E.E."/>
            <person name="Wisecaver J.H."/>
            <person name="Arnold A.E."/>
            <person name="Ju Y.M."/>
            <person name="Slot J.C."/>
            <person name="Ahrendt S."/>
            <person name="Moore L.P."/>
            <person name="Eastman K.E."/>
            <person name="Scott K."/>
            <person name="Konkel Z."/>
            <person name="Mondo S.J."/>
            <person name="Kuo A."/>
            <person name="Hayes R.D."/>
            <person name="Haridas S."/>
            <person name="Andreopoulos B."/>
            <person name="Riley R."/>
            <person name="LaButti K."/>
            <person name="Pangilinan J."/>
            <person name="Lipzen A."/>
            <person name="Amirebrahimi M."/>
            <person name="Yan J."/>
            <person name="Adam C."/>
            <person name="Keymanesh K."/>
            <person name="Ng V."/>
            <person name="Louie K."/>
            <person name="Northen T."/>
            <person name="Drula E."/>
            <person name="Henrissat B."/>
            <person name="Hsieh H.M."/>
            <person name="Youens-Clark K."/>
            <person name="Lutzoni F."/>
            <person name="Miadlikowska J."/>
            <person name="Eastwood D.C."/>
            <person name="Hamelin R.C."/>
            <person name="Grigoriev I.V."/>
            <person name="U'Ren J.M."/>
        </authorList>
    </citation>
    <scope>NUCLEOTIDE SEQUENCE [LARGE SCALE GENOMIC DNA]</scope>
    <source>
        <strain evidence="1 2">ER1909</strain>
    </source>
</reference>
<gene>
    <name evidence="1" type="ORF">F4821DRAFT_203143</name>
</gene>
<organism evidence="1 2">
    <name type="scientific">Hypoxylon rubiginosum</name>
    <dbReference type="NCBI Taxonomy" id="110542"/>
    <lineage>
        <taxon>Eukaryota</taxon>
        <taxon>Fungi</taxon>
        <taxon>Dikarya</taxon>
        <taxon>Ascomycota</taxon>
        <taxon>Pezizomycotina</taxon>
        <taxon>Sordariomycetes</taxon>
        <taxon>Xylariomycetidae</taxon>
        <taxon>Xylariales</taxon>
        <taxon>Hypoxylaceae</taxon>
        <taxon>Hypoxylon</taxon>
    </lineage>
</organism>
<name>A0ACC0CRC1_9PEZI</name>
<evidence type="ECO:0000313" key="2">
    <source>
        <dbReference type="Proteomes" id="UP001497680"/>
    </source>
</evidence>
<proteinExistence type="predicted"/>
<evidence type="ECO:0000313" key="1">
    <source>
        <dbReference type="EMBL" id="KAI6082954.1"/>
    </source>
</evidence>
<accession>A0ACC0CRC1</accession>
<protein>
    <submittedName>
        <fullName evidence="1">Uncharacterized protein</fullName>
    </submittedName>
</protein>
<comment type="caution">
    <text evidence="1">The sequence shown here is derived from an EMBL/GenBank/DDBJ whole genome shotgun (WGS) entry which is preliminary data.</text>
</comment>
<sequence length="81" mass="8608">MSSPEKDHDTQASESGEVASNPDASASYSLDEYICAEPTESERVSGAVDDASIGDGNEKRCEDKAMDALNKFDDDWGSASN</sequence>
<dbReference type="Proteomes" id="UP001497680">
    <property type="component" value="Unassembled WGS sequence"/>
</dbReference>
<dbReference type="EMBL" id="MU394360">
    <property type="protein sequence ID" value="KAI6082954.1"/>
    <property type="molecule type" value="Genomic_DNA"/>
</dbReference>